<dbReference type="Proteomes" id="UP000309488">
    <property type="component" value="Unassembled WGS sequence"/>
</dbReference>
<accession>A0A4U1CNG0</accession>
<dbReference type="InterPro" id="IPR046562">
    <property type="entry name" value="DUF6717"/>
</dbReference>
<comment type="caution">
    <text evidence="1">The sequence shown here is derived from an EMBL/GenBank/DDBJ whole genome shotgun (WGS) entry which is preliminary data.</text>
</comment>
<dbReference type="AlphaFoldDB" id="A0A4U1CNG0"/>
<dbReference type="EMBL" id="SWBR01000003">
    <property type="protein sequence ID" value="TKC08233.1"/>
    <property type="molecule type" value="Genomic_DNA"/>
</dbReference>
<sequence>MLKRNFKFHKNDKGEWWLILPEWKGDPDDLQMIEGADQWLDIISNDIKEVKLEMSDKYFVESETLTLLRIREENFGGGGIYYLDTYESKKVDLKLWLCDVTSFVFDCIPQKLFFKIIDK</sequence>
<evidence type="ECO:0000313" key="1">
    <source>
        <dbReference type="EMBL" id="TKC08233.1"/>
    </source>
</evidence>
<evidence type="ECO:0000313" key="2">
    <source>
        <dbReference type="Proteomes" id="UP000309488"/>
    </source>
</evidence>
<keyword evidence="2" id="KW-1185">Reference proteome</keyword>
<name>A0A4U1CNG0_9SPHI</name>
<dbReference type="Pfam" id="PF20475">
    <property type="entry name" value="DUF6717"/>
    <property type="match status" value="1"/>
</dbReference>
<organism evidence="1 2">
    <name type="scientific">Pedobacter polaris</name>
    <dbReference type="NCBI Taxonomy" id="2571273"/>
    <lineage>
        <taxon>Bacteria</taxon>
        <taxon>Pseudomonadati</taxon>
        <taxon>Bacteroidota</taxon>
        <taxon>Sphingobacteriia</taxon>
        <taxon>Sphingobacteriales</taxon>
        <taxon>Sphingobacteriaceae</taxon>
        <taxon>Pedobacter</taxon>
    </lineage>
</organism>
<proteinExistence type="predicted"/>
<dbReference type="OrthoDB" id="1095162at2"/>
<gene>
    <name evidence="1" type="ORF">FA048_13835</name>
</gene>
<dbReference type="RefSeq" id="WP_136842045.1">
    <property type="nucleotide sequence ID" value="NZ_SWBR01000003.1"/>
</dbReference>
<protein>
    <submittedName>
        <fullName evidence="1">Uncharacterized protein</fullName>
    </submittedName>
</protein>
<reference evidence="1 2" key="1">
    <citation type="submission" date="2019-04" db="EMBL/GenBank/DDBJ databases">
        <title>Pedobacter sp. RP-3-22 sp. nov., isolated from Arctic soil.</title>
        <authorList>
            <person name="Dahal R.H."/>
            <person name="Kim D.-U."/>
        </authorList>
    </citation>
    <scope>NUCLEOTIDE SEQUENCE [LARGE SCALE GENOMIC DNA]</scope>
    <source>
        <strain evidence="1 2">RP-3-22</strain>
    </source>
</reference>